<comment type="caution">
    <text evidence="6">The sequence shown here is derived from an EMBL/GenBank/DDBJ whole genome shotgun (WGS) entry which is preliminary data.</text>
</comment>
<name>A0A523S5D2_UNCAE</name>
<accession>A0A523S5D2</accession>
<dbReference type="Gene3D" id="3.30.70.20">
    <property type="match status" value="1"/>
</dbReference>
<dbReference type="InterPro" id="IPR017896">
    <property type="entry name" value="4Fe4S_Fe-S-bd"/>
</dbReference>
<dbReference type="PANTHER" id="PTHR43687:SF1">
    <property type="entry name" value="FERREDOXIN III"/>
    <property type="match status" value="1"/>
</dbReference>
<dbReference type="SUPFAM" id="SSF54862">
    <property type="entry name" value="4Fe-4S ferredoxins"/>
    <property type="match status" value="1"/>
</dbReference>
<evidence type="ECO:0000256" key="3">
    <source>
        <dbReference type="ARBA" id="ARBA00023004"/>
    </source>
</evidence>
<evidence type="ECO:0000313" key="6">
    <source>
        <dbReference type="EMBL" id="TET13266.1"/>
    </source>
</evidence>
<dbReference type="InterPro" id="IPR007160">
    <property type="entry name" value="DUF362"/>
</dbReference>
<dbReference type="GO" id="GO:0051539">
    <property type="term" value="F:4 iron, 4 sulfur cluster binding"/>
    <property type="evidence" value="ECO:0007669"/>
    <property type="project" value="UniProtKB-KW"/>
</dbReference>
<evidence type="ECO:0000259" key="5">
    <source>
        <dbReference type="PROSITE" id="PS51379"/>
    </source>
</evidence>
<dbReference type="PANTHER" id="PTHR43687">
    <property type="entry name" value="ADENYLYLSULFATE REDUCTASE, BETA SUBUNIT"/>
    <property type="match status" value="1"/>
</dbReference>
<dbReference type="AlphaFoldDB" id="A0A523S5D2"/>
<feature type="domain" description="4Fe-4S ferredoxin-type" evidence="5">
    <location>
        <begin position="61"/>
        <end position="89"/>
    </location>
</feature>
<keyword evidence="4" id="KW-0411">Iron-sulfur</keyword>
<evidence type="ECO:0000313" key="7">
    <source>
        <dbReference type="Proteomes" id="UP000316360"/>
    </source>
</evidence>
<dbReference type="EMBL" id="SOKJ01000016">
    <property type="protein sequence ID" value="TET13266.1"/>
    <property type="molecule type" value="Genomic_DNA"/>
</dbReference>
<dbReference type="Pfam" id="PF12838">
    <property type="entry name" value="Fer4_7"/>
    <property type="match status" value="1"/>
</dbReference>
<dbReference type="PROSITE" id="PS51379">
    <property type="entry name" value="4FE4S_FER_2"/>
    <property type="match status" value="2"/>
</dbReference>
<feature type="domain" description="4Fe-4S ferredoxin-type" evidence="5">
    <location>
        <begin position="90"/>
        <end position="119"/>
    </location>
</feature>
<dbReference type="Pfam" id="PF04015">
    <property type="entry name" value="DUF362"/>
    <property type="match status" value="1"/>
</dbReference>
<proteinExistence type="predicted"/>
<organism evidence="6 7">
    <name type="scientific">Aerophobetes bacterium</name>
    <dbReference type="NCBI Taxonomy" id="2030807"/>
    <lineage>
        <taxon>Bacteria</taxon>
        <taxon>Candidatus Aerophobota</taxon>
    </lineage>
</organism>
<keyword evidence="3" id="KW-0408">Iron</keyword>
<dbReference type="InterPro" id="IPR050572">
    <property type="entry name" value="Fe-S_Ferredoxin"/>
</dbReference>
<dbReference type="Proteomes" id="UP000316360">
    <property type="component" value="Unassembled WGS sequence"/>
</dbReference>
<protein>
    <submittedName>
        <fullName evidence="6">DUF362 domain-containing protein</fullName>
    </submittedName>
</protein>
<dbReference type="GO" id="GO:0046872">
    <property type="term" value="F:metal ion binding"/>
    <property type="evidence" value="ECO:0007669"/>
    <property type="project" value="UniProtKB-KW"/>
</dbReference>
<evidence type="ECO:0000256" key="1">
    <source>
        <dbReference type="ARBA" id="ARBA00022485"/>
    </source>
</evidence>
<keyword evidence="2" id="KW-0479">Metal-binding</keyword>
<gene>
    <name evidence="6" type="ORF">E3J84_00280</name>
</gene>
<reference evidence="6 7" key="1">
    <citation type="submission" date="2019-03" db="EMBL/GenBank/DDBJ databases">
        <title>Metabolic potential of uncultured bacteria and archaea associated with petroleum seepage in deep-sea sediments.</title>
        <authorList>
            <person name="Dong X."/>
            <person name="Hubert C."/>
        </authorList>
    </citation>
    <scope>NUCLEOTIDE SEQUENCE [LARGE SCALE GENOMIC DNA]</scope>
    <source>
        <strain evidence="6">E44_bin7</strain>
    </source>
</reference>
<dbReference type="Gene3D" id="3.40.50.11440">
    <property type="match status" value="1"/>
</dbReference>
<keyword evidence="1" id="KW-0004">4Fe-4S</keyword>
<sequence length="246" mass="26473">MASFSKFKRVKIAQSIYESDFLLSLAHITLHGMAGLAASIKNIAMGCATKETKLAMHASEAKPAYNEEKCTHCLRCIRICPGEAFYEEEGRIKYKAAKCVGCGECIACCPSGAITVPWGSLLAYDVQRGMVDGFKGVISIFGEKVGFINLGFDITPGCDCVSRSSLPITPDIGIIASEDPLACDKASYDLVIGAPPYPGSEADKKGIKEGKDKIESLCPDAKPAKLWKLCQKMGLGSLDYELEVIR</sequence>
<evidence type="ECO:0000256" key="4">
    <source>
        <dbReference type="ARBA" id="ARBA00023014"/>
    </source>
</evidence>
<evidence type="ECO:0000256" key="2">
    <source>
        <dbReference type="ARBA" id="ARBA00022723"/>
    </source>
</evidence>